<evidence type="ECO:0000256" key="2">
    <source>
        <dbReference type="SAM" id="MobiDB-lite"/>
    </source>
</evidence>
<feature type="compositionally biased region" description="Basic and acidic residues" evidence="2">
    <location>
        <begin position="1"/>
        <end position="20"/>
    </location>
</feature>
<evidence type="ECO:0000313" key="3">
    <source>
        <dbReference type="EMBL" id="KAK5146883.1"/>
    </source>
</evidence>
<dbReference type="Pfam" id="PF03452">
    <property type="entry name" value="Anp1"/>
    <property type="match status" value="1"/>
</dbReference>
<dbReference type="PANTHER" id="PTHR43083">
    <property type="entry name" value="MANNAN POLYMERASE II"/>
    <property type="match status" value="1"/>
</dbReference>
<name>A0ABR0LCP8_9PEZI</name>
<sequence>MLRLDPIRDGDEKRRTKDGSEWNIYEPSAQTRGGAIEASRLRDEVYDLRKRAPDKPYRHFQWTVLERSETTTVTCMYFRLMKHLGSSTHIPAGGGKGVEPAGYVQLNNLRLAATSASILLIWLLWYTLEPRKTAYSCRTFRSCIGLGRSHSYDLSLSQPSQSEVLESLVTLRDGTVRYQRVAPDADPSLLILVLNKDSRSWSSDFRSTSRSFYDFLDLLASTSLDLSTVSLGIRTASSEQFRTMQVAVDRLPFARVVIYHQEDTSEGAVYENRHNPQVQLARRSGLAKLRNRLMLSALQDEDYIFWLDADVVELSPEIVPTMLKHSASVTNAGIITAMCHQNEMNNYDKNAWELDSPELLGPLPDAEREAAVAKLVATRVFVPELIEGTNDSAIVPLDSVGGTILLIRADLVRQGLTFPHYNIVGTTWGHAGWIGVETEGLCYAARELEGGGCYVLGGSHHARHTDWG</sequence>
<dbReference type="Proteomes" id="UP001308179">
    <property type="component" value="Unassembled WGS sequence"/>
</dbReference>
<protein>
    <recommendedName>
        <fullName evidence="5">Glycosyltransferase 2-like domain-containing protein</fullName>
    </recommendedName>
</protein>
<comment type="similarity">
    <text evidence="1">Belongs to the ANP1/MMN9/VAN1 family.</text>
</comment>
<dbReference type="InterPro" id="IPR029044">
    <property type="entry name" value="Nucleotide-diphossugar_trans"/>
</dbReference>
<keyword evidence="4" id="KW-1185">Reference proteome</keyword>
<feature type="region of interest" description="Disordered" evidence="2">
    <location>
        <begin position="1"/>
        <end position="21"/>
    </location>
</feature>
<dbReference type="Gene3D" id="3.90.550.10">
    <property type="entry name" value="Spore Coat Polysaccharide Biosynthesis Protein SpsA, Chain A"/>
    <property type="match status" value="1"/>
</dbReference>
<reference evidence="3 4" key="1">
    <citation type="submission" date="2023-08" db="EMBL/GenBank/DDBJ databases">
        <title>Black Yeasts Isolated from many extreme environments.</title>
        <authorList>
            <person name="Coleine C."/>
            <person name="Stajich J.E."/>
            <person name="Selbmann L."/>
        </authorList>
    </citation>
    <scope>NUCLEOTIDE SEQUENCE [LARGE SCALE GENOMIC DNA]</scope>
    <source>
        <strain evidence="3 4">CCFEE 5386</strain>
    </source>
</reference>
<organism evidence="3 4">
    <name type="scientific">Rachicladosporium monterosium</name>
    <dbReference type="NCBI Taxonomy" id="1507873"/>
    <lineage>
        <taxon>Eukaryota</taxon>
        <taxon>Fungi</taxon>
        <taxon>Dikarya</taxon>
        <taxon>Ascomycota</taxon>
        <taxon>Pezizomycotina</taxon>
        <taxon>Dothideomycetes</taxon>
        <taxon>Dothideomycetidae</taxon>
        <taxon>Cladosporiales</taxon>
        <taxon>Cladosporiaceae</taxon>
        <taxon>Rachicladosporium</taxon>
    </lineage>
</organism>
<evidence type="ECO:0000313" key="4">
    <source>
        <dbReference type="Proteomes" id="UP001308179"/>
    </source>
</evidence>
<dbReference type="InterPro" id="IPR052086">
    <property type="entry name" value="Mannan_Polymerase_Subunit"/>
</dbReference>
<dbReference type="PANTHER" id="PTHR43083:SF6">
    <property type="entry name" value="MANNAN POLYMERASE COMPLEXES SUBUNIT MNN9"/>
    <property type="match status" value="1"/>
</dbReference>
<gene>
    <name evidence="3" type="ORF">LTR32_001599</name>
</gene>
<proteinExistence type="inferred from homology"/>
<evidence type="ECO:0008006" key="5">
    <source>
        <dbReference type="Google" id="ProtNLM"/>
    </source>
</evidence>
<accession>A0ABR0LCP8</accession>
<dbReference type="SUPFAM" id="SSF53448">
    <property type="entry name" value="Nucleotide-diphospho-sugar transferases"/>
    <property type="match status" value="1"/>
</dbReference>
<dbReference type="EMBL" id="JAVRRR010000065">
    <property type="protein sequence ID" value="KAK5146883.1"/>
    <property type="molecule type" value="Genomic_DNA"/>
</dbReference>
<evidence type="ECO:0000256" key="1">
    <source>
        <dbReference type="ARBA" id="ARBA00037964"/>
    </source>
</evidence>
<comment type="caution">
    <text evidence="3">The sequence shown here is derived from an EMBL/GenBank/DDBJ whole genome shotgun (WGS) entry which is preliminary data.</text>
</comment>